<dbReference type="EMBL" id="CAUEEQ010009605">
    <property type="protein sequence ID" value="CAJ0933545.1"/>
    <property type="molecule type" value="Genomic_DNA"/>
</dbReference>
<dbReference type="PROSITE" id="PS00232">
    <property type="entry name" value="CADHERIN_1"/>
    <property type="match status" value="1"/>
</dbReference>
<evidence type="ECO:0000256" key="2">
    <source>
        <dbReference type="ARBA" id="ARBA00022737"/>
    </source>
</evidence>
<keyword evidence="8" id="KW-1185">Reference proteome</keyword>
<dbReference type="PRINTS" id="PR00205">
    <property type="entry name" value="CADHERIN"/>
</dbReference>
<evidence type="ECO:0000256" key="5">
    <source>
        <dbReference type="PROSITE-ProRule" id="PRU00043"/>
    </source>
</evidence>
<sequence>MPDSRLPKQLLYGELCQGKRAVGGQKKRYKDCLKVSLKNLEVNTNEWEELALERPGVIRVASQIDRETKDQYQVIVQAKDLIGDVGALSATTTVIIKVLDVNDNAPKFQQSTLLATDD</sequence>
<dbReference type="Proteomes" id="UP001176940">
    <property type="component" value="Unassembled WGS sequence"/>
</dbReference>
<evidence type="ECO:0000256" key="3">
    <source>
        <dbReference type="ARBA" id="ARBA00022837"/>
    </source>
</evidence>
<dbReference type="CDD" id="cd11304">
    <property type="entry name" value="Cadherin_repeat"/>
    <property type="match status" value="1"/>
</dbReference>
<dbReference type="SUPFAM" id="SSF49313">
    <property type="entry name" value="Cadherin-like"/>
    <property type="match status" value="1"/>
</dbReference>
<evidence type="ECO:0000256" key="4">
    <source>
        <dbReference type="ARBA" id="ARBA00023136"/>
    </source>
</evidence>
<accession>A0ABN9L9N5</accession>
<name>A0ABN9L9N5_9NEOB</name>
<protein>
    <recommendedName>
        <fullName evidence="6">Cadherin domain-containing protein</fullName>
    </recommendedName>
</protein>
<dbReference type="InterPro" id="IPR015919">
    <property type="entry name" value="Cadherin-like_sf"/>
</dbReference>
<reference evidence="7" key="1">
    <citation type="submission" date="2023-07" db="EMBL/GenBank/DDBJ databases">
        <authorList>
            <person name="Stuckert A."/>
        </authorList>
    </citation>
    <scope>NUCLEOTIDE SEQUENCE</scope>
</reference>
<feature type="domain" description="Cadherin" evidence="6">
    <location>
        <begin position="40"/>
        <end position="108"/>
    </location>
</feature>
<dbReference type="InterPro" id="IPR020894">
    <property type="entry name" value="Cadherin_CS"/>
</dbReference>
<keyword evidence="2" id="KW-0677">Repeat</keyword>
<gene>
    <name evidence="7" type="ORF">RIMI_LOCUS5577905</name>
</gene>
<keyword evidence="4" id="KW-0472">Membrane</keyword>
<dbReference type="SMART" id="SM00112">
    <property type="entry name" value="CA"/>
    <property type="match status" value="1"/>
</dbReference>
<evidence type="ECO:0000313" key="8">
    <source>
        <dbReference type="Proteomes" id="UP001176940"/>
    </source>
</evidence>
<evidence type="ECO:0000313" key="7">
    <source>
        <dbReference type="EMBL" id="CAJ0933545.1"/>
    </source>
</evidence>
<evidence type="ECO:0000259" key="6">
    <source>
        <dbReference type="PROSITE" id="PS50268"/>
    </source>
</evidence>
<dbReference type="InterPro" id="IPR002126">
    <property type="entry name" value="Cadherin-like_dom"/>
</dbReference>
<proteinExistence type="predicted"/>
<dbReference type="PROSITE" id="PS50268">
    <property type="entry name" value="CADHERIN_2"/>
    <property type="match status" value="1"/>
</dbReference>
<dbReference type="PANTHER" id="PTHR24027:SF323">
    <property type="entry name" value="CADHERIN-19"/>
    <property type="match status" value="1"/>
</dbReference>
<dbReference type="PANTHER" id="PTHR24027">
    <property type="entry name" value="CADHERIN-23"/>
    <property type="match status" value="1"/>
</dbReference>
<comment type="caution">
    <text evidence="7">The sequence shown here is derived from an EMBL/GenBank/DDBJ whole genome shotgun (WGS) entry which is preliminary data.</text>
</comment>
<dbReference type="InterPro" id="IPR039808">
    <property type="entry name" value="Cadherin"/>
</dbReference>
<dbReference type="Gene3D" id="2.60.40.60">
    <property type="entry name" value="Cadherins"/>
    <property type="match status" value="1"/>
</dbReference>
<dbReference type="Pfam" id="PF00028">
    <property type="entry name" value="Cadherin"/>
    <property type="match status" value="1"/>
</dbReference>
<keyword evidence="3 5" id="KW-0106">Calcium</keyword>
<organism evidence="7 8">
    <name type="scientific">Ranitomeya imitator</name>
    <name type="common">mimic poison frog</name>
    <dbReference type="NCBI Taxonomy" id="111125"/>
    <lineage>
        <taxon>Eukaryota</taxon>
        <taxon>Metazoa</taxon>
        <taxon>Chordata</taxon>
        <taxon>Craniata</taxon>
        <taxon>Vertebrata</taxon>
        <taxon>Euteleostomi</taxon>
        <taxon>Amphibia</taxon>
        <taxon>Batrachia</taxon>
        <taxon>Anura</taxon>
        <taxon>Neobatrachia</taxon>
        <taxon>Hyloidea</taxon>
        <taxon>Dendrobatidae</taxon>
        <taxon>Dendrobatinae</taxon>
        <taxon>Ranitomeya</taxon>
    </lineage>
</organism>
<comment type="subcellular location">
    <subcellularLocation>
        <location evidence="1">Membrane</location>
    </subcellularLocation>
</comment>
<evidence type="ECO:0000256" key="1">
    <source>
        <dbReference type="ARBA" id="ARBA00004370"/>
    </source>
</evidence>